<dbReference type="RefSeq" id="WP_081155412.1">
    <property type="nucleotide sequence ID" value="NZ_LVYD01000102.1"/>
</dbReference>
<dbReference type="InterPro" id="IPR014784">
    <property type="entry name" value="Cu2_ascorb_mOase-like_C"/>
</dbReference>
<sequence length="743" mass="81937">MRYFVRAFVLLLIIVCSNTAKVLANPGDTTWVQAQNDVHLDYYNDFDTPVTFPSGSVSYRKIIMVFTLGKYQCPAGTQYCGDWDYTVQNFLMTPTDTFELSRLITPYANASYPRTSWNWKQRYYFDVTDYYPVLKNAAAIRLSYHNYSGGFTGNIKFAFIEGTPPRNVTGIKRLWHGAFPFGNSGNPIENYLPATNATVPANTQQAEMNFTVTGHGSDNTGCSEFCSKYYQVYANGSLTETKTVWKDNCGSNNLYPQSGTWVYNRAGWCPGEQVNANVHKLGAVTAGNNLNVDVNFQTYTGNGAASYIIESALFFYGGWNQNLDASVENIIAPNDYEGNFRANPICGNPVVVIKNTGATTINSVSLQYGVVAQTPQTVTITGMALAPSRDTTIGLPNLSALTSLNAGTINNFLVTIQQINGTTDGYAINNSMQSSFVAAPDFPGQFAIIIKSNNYATQTKWKIEDLNGTVIIQRSPTAAQTIYTDSVQLPDGCYRLVVTDANCDGLYWWANSAAGRGYLYATKRDGSVIPFTNGLPAYPATLSPDFGCGFTQYFRVANTLAADQLLLRGEAKDTANLLSWETSQEVNTDHFTLEYSINDTSWSPIAEIKANGTTSSKSTYSTTHKPTVHAPFYYYRLKLFYKDGSWKYSNKVTLSPVASSDYVADVRPNPFDAEINVRITAPRSQTASITVFDIQGRMLFNTNRTLSTGLNVIPVDGGRFAAGVYTVIIRSEGQKLVRKMIKL</sequence>
<evidence type="ECO:0000256" key="2">
    <source>
        <dbReference type="SAM" id="SignalP"/>
    </source>
</evidence>
<dbReference type="OrthoDB" id="6281169at2"/>
<comment type="caution">
    <text evidence="5">The sequence shown here is derived from an EMBL/GenBank/DDBJ whole genome shotgun (WGS) entry which is preliminary data.</text>
</comment>
<proteinExistence type="predicted"/>
<dbReference type="Gene3D" id="2.60.120.230">
    <property type="match status" value="2"/>
</dbReference>
<keyword evidence="1" id="KW-1015">Disulfide bond</keyword>
<evidence type="ECO:0000313" key="6">
    <source>
        <dbReference type="Proteomes" id="UP000192796"/>
    </source>
</evidence>
<dbReference type="Pfam" id="PF18962">
    <property type="entry name" value="Por_Secre_tail"/>
    <property type="match status" value="1"/>
</dbReference>
<dbReference type="Pfam" id="PF09113">
    <property type="entry name" value="N-glycanase_C"/>
    <property type="match status" value="1"/>
</dbReference>
<reference evidence="5 6" key="1">
    <citation type="submission" date="2016-03" db="EMBL/GenBank/DDBJ databases">
        <title>Niastella vici sp. nov., isolated from farmland soil.</title>
        <authorList>
            <person name="Chen L."/>
            <person name="Wang D."/>
            <person name="Yang S."/>
            <person name="Wang G."/>
        </authorList>
    </citation>
    <scope>NUCLEOTIDE SEQUENCE [LARGE SCALE GENOMIC DNA]</scope>
    <source>
        <strain evidence="5 6">DJ57</strain>
    </source>
</reference>
<dbReference type="InterPro" id="IPR026444">
    <property type="entry name" value="Secre_tail"/>
</dbReference>
<dbReference type="EMBL" id="LVYD01000102">
    <property type="protein sequence ID" value="OQP58260.1"/>
    <property type="molecule type" value="Genomic_DNA"/>
</dbReference>
<dbReference type="AlphaFoldDB" id="A0A1V9FIU4"/>
<dbReference type="SUPFAM" id="SSF49742">
    <property type="entry name" value="PHM/PNGase F"/>
    <property type="match status" value="1"/>
</dbReference>
<evidence type="ECO:0000259" key="3">
    <source>
        <dbReference type="Pfam" id="PF09113"/>
    </source>
</evidence>
<name>A0A1V9FIU4_9BACT</name>
<dbReference type="NCBIfam" id="TIGR04183">
    <property type="entry name" value="Por_Secre_tail"/>
    <property type="match status" value="1"/>
</dbReference>
<feature type="domain" description="Secretion system C-terminal sorting" evidence="4">
    <location>
        <begin position="668"/>
        <end position="741"/>
    </location>
</feature>
<dbReference type="PANTHER" id="PTHR39319:SF1">
    <property type="entry name" value="SI:DKEY-256H2.1"/>
    <property type="match status" value="1"/>
</dbReference>
<protein>
    <recommendedName>
        <fullName evidence="7">Peptide-N-glycosidase F N-terminal domain-containing protein</fullName>
    </recommendedName>
</protein>
<dbReference type="InterPro" id="IPR015197">
    <property type="entry name" value="PngaseF_C"/>
</dbReference>
<feature type="chain" id="PRO_5012054135" description="Peptide-N-glycosidase F N-terminal domain-containing protein" evidence="2">
    <location>
        <begin position="25"/>
        <end position="743"/>
    </location>
</feature>
<accession>A0A1V9FIU4</accession>
<feature type="signal peptide" evidence="2">
    <location>
        <begin position="1"/>
        <end position="24"/>
    </location>
</feature>
<evidence type="ECO:0000259" key="4">
    <source>
        <dbReference type="Pfam" id="PF18962"/>
    </source>
</evidence>
<dbReference type="PANTHER" id="PTHR39319">
    <property type="entry name" value="SI:DKEY-256H2.1"/>
    <property type="match status" value="1"/>
</dbReference>
<evidence type="ECO:0008006" key="7">
    <source>
        <dbReference type="Google" id="ProtNLM"/>
    </source>
</evidence>
<feature type="domain" description="Peptide-N-glycosidase F C-terminal" evidence="3">
    <location>
        <begin position="196"/>
        <end position="312"/>
    </location>
</feature>
<dbReference type="Proteomes" id="UP000192796">
    <property type="component" value="Unassembled WGS sequence"/>
</dbReference>
<organism evidence="5 6">
    <name type="scientific">Niastella vici</name>
    <dbReference type="NCBI Taxonomy" id="1703345"/>
    <lineage>
        <taxon>Bacteria</taxon>
        <taxon>Pseudomonadati</taxon>
        <taxon>Bacteroidota</taxon>
        <taxon>Chitinophagia</taxon>
        <taxon>Chitinophagales</taxon>
        <taxon>Chitinophagaceae</taxon>
        <taxon>Niastella</taxon>
    </lineage>
</organism>
<keyword evidence="6" id="KW-1185">Reference proteome</keyword>
<dbReference type="InterPro" id="IPR008977">
    <property type="entry name" value="PHM/PNGase_F_dom_sf"/>
</dbReference>
<dbReference type="InterPro" id="IPR053251">
    <property type="entry name" value="N-glycanase"/>
</dbReference>
<evidence type="ECO:0000313" key="5">
    <source>
        <dbReference type="EMBL" id="OQP58260.1"/>
    </source>
</evidence>
<dbReference type="GO" id="GO:0016715">
    <property type="term" value="F:oxidoreductase activity, acting on paired donors, with incorporation or reduction of molecular oxygen, reduced ascorbate as one donor, and incorporation of one atom of oxygen"/>
    <property type="evidence" value="ECO:0007669"/>
    <property type="project" value="InterPro"/>
</dbReference>
<keyword evidence="2" id="KW-0732">Signal</keyword>
<evidence type="ECO:0000256" key="1">
    <source>
        <dbReference type="ARBA" id="ARBA00023157"/>
    </source>
</evidence>
<dbReference type="STRING" id="1703345.A3860_08040"/>
<gene>
    <name evidence="5" type="ORF">A3860_08040</name>
</gene>